<dbReference type="SUPFAM" id="SSF55469">
    <property type="entry name" value="FMN-dependent nitroreductase-like"/>
    <property type="match status" value="1"/>
</dbReference>
<evidence type="ECO:0000256" key="9">
    <source>
        <dbReference type="ARBA" id="ARBA00061097"/>
    </source>
</evidence>
<dbReference type="NCBIfam" id="TIGR02476">
    <property type="entry name" value="BluB"/>
    <property type="match status" value="1"/>
</dbReference>
<dbReference type="Pfam" id="PF00881">
    <property type="entry name" value="Nitroreductase"/>
    <property type="match status" value="1"/>
</dbReference>
<dbReference type="RefSeq" id="WP_126607127.1">
    <property type="nucleotide sequence ID" value="NZ_AP025145.1"/>
</dbReference>
<keyword evidence="2" id="KW-0285">Flavoprotein</keyword>
<keyword evidence="5" id="KW-0521">NADP</keyword>
<dbReference type="InterPro" id="IPR050627">
    <property type="entry name" value="Nitroreductase/BluB"/>
</dbReference>
<evidence type="ECO:0000256" key="7">
    <source>
        <dbReference type="ARBA" id="ARBA00023027"/>
    </source>
</evidence>
<evidence type="ECO:0000313" key="14">
    <source>
        <dbReference type="Proteomes" id="UP001156690"/>
    </source>
</evidence>
<feature type="domain" description="Nitroreductase" evidence="12">
    <location>
        <begin position="18"/>
        <end position="182"/>
    </location>
</feature>
<protein>
    <recommendedName>
        <fullName evidence="11">5,6-dimethylbenzimidazole synthase</fullName>
        <ecNumber evidence="10">1.13.11.79</ecNumber>
    </recommendedName>
</protein>
<dbReference type="EC" id="1.13.11.79" evidence="10"/>
<sequence length="214" mass="24398">MNITKEEREAVYKTIFCRRDVRSDFKPDVIPEEVLMRVLTAAHHAPSVGFSQPWDFVLVTNPEIKSAIKRDFEEANAFSAEQFSKDKQSQYKSFKLEGIMEAPMGICVTCDRERNGPTVIGRTVKPEMDLYSTVCAVQNLWLAARAENLGVGWVSILNDDALRETLCIPERKAIVAYLCIGYVDQFKSKPELETAGWLPRSSLDSVIHRDYFKR</sequence>
<comment type="subunit">
    <text evidence="1">Homooctamer.</text>
</comment>
<evidence type="ECO:0000313" key="13">
    <source>
        <dbReference type="EMBL" id="GLQ72248.1"/>
    </source>
</evidence>
<keyword evidence="7" id="KW-0520">NAD</keyword>
<comment type="caution">
    <text evidence="13">The sequence shown here is derived from an EMBL/GenBank/DDBJ whole genome shotgun (WGS) entry which is preliminary data.</text>
</comment>
<keyword evidence="14" id="KW-1185">Reference proteome</keyword>
<dbReference type="GO" id="GO:0102919">
    <property type="term" value="F:5,6-dimethylbenzimidazole synthase activity"/>
    <property type="evidence" value="ECO:0007669"/>
    <property type="project" value="UniProtKB-EC"/>
</dbReference>
<dbReference type="InterPro" id="IPR000415">
    <property type="entry name" value="Nitroreductase-like"/>
</dbReference>
<organism evidence="13 14">
    <name type="scientific">Vibrio penaeicida</name>
    <dbReference type="NCBI Taxonomy" id="104609"/>
    <lineage>
        <taxon>Bacteria</taxon>
        <taxon>Pseudomonadati</taxon>
        <taxon>Pseudomonadota</taxon>
        <taxon>Gammaproteobacteria</taxon>
        <taxon>Vibrionales</taxon>
        <taxon>Vibrionaceae</taxon>
        <taxon>Vibrio</taxon>
    </lineage>
</organism>
<keyword evidence="4" id="KW-0547">Nucleotide-binding</keyword>
<dbReference type="CDD" id="cd02145">
    <property type="entry name" value="BluB"/>
    <property type="match status" value="1"/>
</dbReference>
<dbReference type="InterPro" id="IPR029479">
    <property type="entry name" value="Nitroreductase"/>
</dbReference>
<evidence type="ECO:0000256" key="11">
    <source>
        <dbReference type="ARBA" id="ARBA00068702"/>
    </source>
</evidence>
<evidence type="ECO:0000259" key="12">
    <source>
        <dbReference type="Pfam" id="PF00881"/>
    </source>
</evidence>
<accession>A0AAV5NPS1</accession>
<evidence type="ECO:0000256" key="1">
    <source>
        <dbReference type="ARBA" id="ARBA00011823"/>
    </source>
</evidence>
<dbReference type="AlphaFoldDB" id="A0AAV5NPS1"/>
<dbReference type="Proteomes" id="UP001156690">
    <property type="component" value="Unassembled WGS sequence"/>
</dbReference>
<dbReference type="GO" id="GO:0009236">
    <property type="term" value="P:cobalamin biosynthetic process"/>
    <property type="evidence" value="ECO:0007669"/>
    <property type="project" value="UniProtKB-ARBA"/>
</dbReference>
<dbReference type="PANTHER" id="PTHR23026:SF90">
    <property type="entry name" value="IODOTYROSINE DEIODINASE 1"/>
    <property type="match status" value="1"/>
</dbReference>
<name>A0AAV5NPS1_9VIBR</name>
<dbReference type="Gene3D" id="3.40.109.10">
    <property type="entry name" value="NADH Oxidase"/>
    <property type="match status" value="1"/>
</dbReference>
<dbReference type="EMBL" id="BSNX01000012">
    <property type="protein sequence ID" value="GLQ72248.1"/>
    <property type="molecule type" value="Genomic_DNA"/>
</dbReference>
<evidence type="ECO:0000256" key="4">
    <source>
        <dbReference type="ARBA" id="ARBA00022741"/>
    </source>
</evidence>
<evidence type="ECO:0000256" key="5">
    <source>
        <dbReference type="ARBA" id="ARBA00022857"/>
    </source>
</evidence>
<gene>
    <name evidence="13" type="ORF">GCM10007932_16080</name>
</gene>
<comment type="catalytic activity">
    <reaction evidence="8">
        <text>FMNH2 + O2 = dialurate + 5,6-dimethylbenzimidazole + D-erythrose 4-phosphate + H(+)</text>
        <dbReference type="Rhea" id="RHEA:27345"/>
        <dbReference type="ChEBI" id="CHEBI:15378"/>
        <dbReference type="ChEBI" id="CHEBI:15379"/>
        <dbReference type="ChEBI" id="CHEBI:15890"/>
        <dbReference type="ChEBI" id="CHEBI:16897"/>
        <dbReference type="ChEBI" id="CHEBI:57618"/>
        <dbReference type="ChEBI" id="CHEBI:140629"/>
        <dbReference type="EC" id="1.13.11.79"/>
    </reaction>
</comment>
<dbReference type="PANTHER" id="PTHR23026">
    <property type="entry name" value="NADPH NITROREDUCTASE"/>
    <property type="match status" value="1"/>
</dbReference>
<reference evidence="14" key="1">
    <citation type="journal article" date="2019" name="Int. J. Syst. Evol. Microbiol.">
        <title>The Global Catalogue of Microorganisms (GCM) 10K type strain sequencing project: providing services to taxonomists for standard genome sequencing and annotation.</title>
        <authorList>
            <consortium name="The Broad Institute Genomics Platform"/>
            <consortium name="The Broad Institute Genome Sequencing Center for Infectious Disease"/>
            <person name="Wu L."/>
            <person name="Ma J."/>
        </authorList>
    </citation>
    <scope>NUCLEOTIDE SEQUENCE [LARGE SCALE GENOMIC DNA]</scope>
    <source>
        <strain evidence="14">NBRC 15640</strain>
    </source>
</reference>
<evidence type="ECO:0000256" key="3">
    <source>
        <dbReference type="ARBA" id="ARBA00022643"/>
    </source>
</evidence>
<dbReference type="GO" id="GO:0000166">
    <property type="term" value="F:nucleotide binding"/>
    <property type="evidence" value="ECO:0007669"/>
    <property type="project" value="UniProtKB-KW"/>
</dbReference>
<evidence type="ECO:0000256" key="8">
    <source>
        <dbReference type="ARBA" id="ARBA00051314"/>
    </source>
</evidence>
<dbReference type="InterPro" id="IPR012825">
    <property type="entry name" value="BluB"/>
</dbReference>
<evidence type="ECO:0000256" key="10">
    <source>
        <dbReference type="ARBA" id="ARBA00066311"/>
    </source>
</evidence>
<proteinExistence type="inferred from homology"/>
<comment type="similarity">
    <text evidence="9">Belongs to the BluB family.</text>
</comment>
<dbReference type="FunFam" id="3.40.109.10:FF:000013">
    <property type="entry name" value="5,6-dimethylbenzimidazole synthase"/>
    <property type="match status" value="1"/>
</dbReference>
<evidence type="ECO:0000256" key="2">
    <source>
        <dbReference type="ARBA" id="ARBA00022630"/>
    </source>
</evidence>
<keyword evidence="3" id="KW-0288">FMN</keyword>
<evidence type="ECO:0000256" key="6">
    <source>
        <dbReference type="ARBA" id="ARBA00023002"/>
    </source>
</evidence>
<keyword evidence="6" id="KW-0560">Oxidoreductase</keyword>